<dbReference type="AlphaFoldDB" id="A0AAJ1RA75"/>
<evidence type="ECO:0000313" key="3">
    <source>
        <dbReference type="Proteomes" id="UP000286907"/>
    </source>
</evidence>
<evidence type="ECO:0000313" key="4">
    <source>
        <dbReference type="Proteomes" id="UP001167919"/>
    </source>
</evidence>
<keyword evidence="3" id="KW-1185">Reference proteome</keyword>
<evidence type="ECO:0000313" key="2">
    <source>
        <dbReference type="EMBL" id="QAS69382.1"/>
    </source>
</evidence>
<dbReference type="Gene3D" id="3.40.50.1000">
    <property type="entry name" value="HAD superfamily/HAD-like"/>
    <property type="match status" value="1"/>
</dbReference>
<reference evidence="1" key="2">
    <citation type="submission" date="2019-01" db="EMBL/GenBank/DDBJ databases">
        <title>Oenococcus sicerae UCMA17102.</title>
        <authorList>
            <person name="Cousin F.J."/>
            <person name="Le Guellec R."/>
            <person name="Cretenet M."/>
        </authorList>
    </citation>
    <scope>NUCLEOTIDE SEQUENCE</scope>
    <source>
        <strain evidence="1">UCMA17102</strain>
    </source>
</reference>
<dbReference type="Pfam" id="PF08282">
    <property type="entry name" value="Hydrolase_3"/>
    <property type="match status" value="1"/>
</dbReference>
<dbReference type="Gene3D" id="3.30.1240.10">
    <property type="match status" value="1"/>
</dbReference>
<dbReference type="Proteomes" id="UP001167919">
    <property type="component" value="Unassembled WGS sequence"/>
</dbReference>
<dbReference type="PROSITE" id="PS01229">
    <property type="entry name" value="COF_2"/>
    <property type="match status" value="1"/>
</dbReference>
<dbReference type="InterPro" id="IPR036412">
    <property type="entry name" value="HAD-like_sf"/>
</dbReference>
<proteinExistence type="predicted"/>
<gene>
    <name evidence="2" type="ORF">DLJ48_02015</name>
    <name evidence="1" type="ORF">EVC35_06240</name>
</gene>
<dbReference type="InterPro" id="IPR023214">
    <property type="entry name" value="HAD_sf"/>
</dbReference>
<reference evidence="2 3" key="1">
    <citation type="journal article" date="2019" name="Syst. Appl. Microbiol.">
        <title>Oenococcus sicerae sp. nov., isolated from French cider.</title>
        <authorList>
            <person name="Cousin F.J."/>
            <person name="Le Guellec R."/>
            <person name="Chagnot C."/>
            <person name="Goux D."/>
            <person name="Dalmasso M."/>
            <person name="Laplace J.M."/>
            <person name="Cretenet M."/>
        </authorList>
    </citation>
    <scope>NUCLEOTIDE SEQUENCE [LARGE SCALE GENOMIC DNA]</scope>
    <source>
        <strain evidence="2 3">UCMA 15228</strain>
    </source>
</reference>
<dbReference type="GO" id="GO:0005829">
    <property type="term" value="C:cytosol"/>
    <property type="evidence" value="ECO:0007669"/>
    <property type="project" value="TreeGrafter"/>
</dbReference>
<keyword evidence="2" id="KW-0378">Hydrolase</keyword>
<dbReference type="EMBL" id="CP029684">
    <property type="protein sequence ID" value="QAS69382.1"/>
    <property type="molecule type" value="Genomic_DNA"/>
</dbReference>
<dbReference type="GO" id="GO:0016791">
    <property type="term" value="F:phosphatase activity"/>
    <property type="evidence" value="ECO:0007669"/>
    <property type="project" value="TreeGrafter"/>
</dbReference>
<dbReference type="RefSeq" id="WP_128685445.1">
    <property type="nucleotide sequence ID" value="NZ_CP029684.2"/>
</dbReference>
<evidence type="ECO:0000313" key="1">
    <source>
        <dbReference type="EMBL" id="MDN6900601.1"/>
    </source>
</evidence>
<name>A0AAJ1RA75_9LACO</name>
<dbReference type="Proteomes" id="UP000286907">
    <property type="component" value="Chromosome"/>
</dbReference>
<organism evidence="1 4">
    <name type="scientific">Oenococcus sicerae</name>
    <dbReference type="NCBI Taxonomy" id="2203724"/>
    <lineage>
        <taxon>Bacteria</taxon>
        <taxon>Bacillati</taxon>
        <taxon>Bacillota</taxon>
        <taxon>Bacilli</taxon>
        <taxon>Lactobacillales</taxon>
        <taxon>Lactobacillaceae</taxon>
        <taxon>Oenococcus</taxon>
    </lineage>
</organism>
<dbReference type="PANTHER" id="PTHR10000:SF53">
    <property type="entry name" value="5-AMINO-6-(5-PHOSPHO-D-RIBITYLAMINO)URACIL PHOSPHATASE YBJI-RELATED"/>
    <property type="match status" value="1"/>
</dbReference>
<sequence>MIDSDIKLFAADMDGTLLDGANSFNQKKFAQVINILRRQNKKFVLATGNQVSRIQRMFLPFDPKGQVISMVAENGAFIQEGARPLYQSVIDPIKVNRIFDLLPRLDPQPTLAVFAGKESAFAPKWQQSVRQPDTQIFFAGTIDDFFPSWSAIDDADEISIPIDKISLSWAKDSGQHFLNSLKHDPLLSGLRTPTSGFGAIDIVNEEADKASGLKMLAKEFAVDRRQMAAFGDGLNDLEMLQYVGRPYVMPNAQDELKAYFKPSQYADSDNNHDGVLNTILDLIEEHN</sequence>
<dbReference type="PANTHER" id="PTHR10000">
    <property type="entry name" value="PHOSPHOSERINE PHOSPHATASE"/>
    <property type="match status" value="1"/>
</dbReference>
<protein>
    <submittedName>
        <fullName evidence="1">HAD family phosphatase</fullName>
    </submittedName>
    <submittedName>
        <fullName evidence="2">HAD hydrolase family protein</fullName>
    </submittedName>
</protein>
<dbReference type="EMBL" id="SDWY01000003">
    <property type="protein sequence ID" value="MDN6900601.1"/>
    <property type="molecule type" value="Genomic_DNA"/>
</dbReference>
<dbReference type="GO" id="GO:0000287">
    <property type="term" value="F:magnesium ion binding"/>
    <property type="evidence" value="ECO:0007669"/>
    <property type="project" value="TreeGrafter"/>
</dbReference>
<accession>A0AAJ1RA75</accession>
<reference evidence="2" key="3">
    <citation type="submission" date="2020-01" db="EMBL/GenBank/DDBJ databases">
        <authorList>
            <person name="Cousin F.J."/>
            <person name="Le Guellec R."/>
            <person name="Cretenet M."/>
        </authorList>
    </citation>
    <scope>NUCLEOTIDE SEQUENCE</scope>
    <source>
        <strain evidence="2">UCMA 15228</strain>
    </source>
</reference>
<dbReference type="SUPFAM" id="SSF56784">
    <property type="entry name" value="HAD-like"/>
    <property type="match status" value="1"/>
</dbReference>